<sequence>MALLFMMVVSFAWVANRSIRWVTSLPDRIEIRFEDDAMTAVITECIRASLTQPDTEMQTQSLHALLRGVEENPELADWLQAECGSELEMLRNSTDVGVASMASMLMSKENN</sequence>
<reference evidence="1 2" key="1">
    <citation type="submission" date="2017-06" db="EMBL/GenBank/DDBJ databases">
        <title>Description of Rhodopirellula bahusiensis sp. nov.</title>
        <authorList>
            <person name="Kizina J."/>
            <person name="Harder J."/>
        </authorList>
    </citation>
    <scope>NUCLEOTIDE SEQUENCE [LARGE SCALE GENOMIC DNA]</scope>
    <source>
        <strain evidence="1 2">SWK21</strain>
    </source>
</reference>
<evidence type="ECO:0000313" key="2">
    <source>
        <dbReference type="Proteomes" id="UP000225740"/>
    </source>
</evidence>
<protein>
    <submittedName>
        <fullName evidence="1">Uncharacterized protein</fullName>
    </submittedName>
</protein>
<keyword evidence="2" id="KW-1185">Reference proteome</keyword>
<organism evidence="1 2">
    <name type="scientific">Rhodopirellula bahusiensis</name>
    <dbReference type="NCBI Taxonomy" id="2014065"/>
    <lineage>
        <taxon>Bacteria</taxon>
        <taxon>Pseudomonadati</taxon>
        <taxon>Planctomycetota</taxon>
        <taxon>Planctomycetia</taxon>
        <taxon>Pirellulales</taxon>
        <taxon>Pirellulaceae</taxon>
        <taxon>Rhodopirellula</taxon>
    </lineage>
</organism>
<dbReference type="AlphaFoldDB" id="A0A2G1WCQ0"/>
<dbReference type="EMBL" id="NIZW01000002">
    <property type="protein sequence ID" value="PHQ36822.1"/>
    <property type="molecule type" value="Genomic_DNA"/>
</dbReference>
<evidence type="ECO:0000313" key="1">
    <source>
        <dbReference type="EMBL" id="PHQ36822.1"/>
    </source>
</evidence>
<name>A0A2G1WCQ0_9BACT</name>
<comment type="caution">
    <text evidence="1">The sequence shown here is derived from an EMBL/GenBank/DDBJ whole genome shotgun (WGS) entry which is preliminary data.</text>
</comment>
<dbReference type="OrthoDB" id="9896006at2"/>
<gene>
    <name evidence="1" type="ORF">CEE69_04985</name>
</gene>
<accession>A0A2G1WCQ0</accession>
<proteinExistence type="predicted"/>
<dbReference type="Proteomes" id="UP000225740">
    <property type="component" value="Unassembled WGS sequence"/>
</dbReference>